<evidence type="ECO:0000313" key="6">
    <source>
        <dbReference type="EMBL" id="KAA8643308.1"/>
    </source>
</evidence>
<dbReference type="OrthoDB" id="5409589at2759"/>
<evidence type="ECO:0000256" key="1">
    <source>
        <dbReference type="ARBA" id="ARBA00004245"/>
    </source>
</evidence>
<feature type="compositionally biased region" description="Polar residues" evidence="4">
    <location>
        <begin position="605"/>
        <end position="629"/>
    </location>
</feature>
<dbReference type="SUPFAM" id="SSF143575">
    <property type="entry name" value="GAS2 domain-like"/>
    <property type="match status" value="1"/>
</dbReference>
<feature type="compositionally biased region" description="Polar residues" evidence="4">
    <location>
        <begin position="1028"/>
        <end position="1038"/>
    </location>
</feature>
<feature type="compositionally biased region" description="Polar residues" evidence="4">
    <location>
        <begin position="1131"/>
        <end position="1140"/>
    </location>
</feature>
<feature type="compositionally biased region" description="Polar residues" evidence="4">
    <location>
        <begin position="659"/>
        <end position="669"/>
    </location>
</feature>
<feature type="compositionally biased region" description="Low complexity" evidence="4">
    <location>
        <begin position="1039"/>
        <end position="1048"/>
    </location>
</feature>
<proteinExistence type="predicted"/>
<evidence type="ECO:0000256" key="3">
    <source>
        <dbReference type="ARBA" id="ARBA00023212"/>
    </source>
</evidence>
<dbReference type="InterPro" id="IPR036534">
    <property type="entry name" value="GAR_dom_sf"/>
</dbReference>
<dbReference type="RefSeq" id="XP_033422670.1">
    <property type="nucleotide sequence ID" value="XM_033574652.1"/>
</dbReference>
<dbReference type="Gene3D" id="3.30.920.20">
    <property type="entry name" value="Gas2-like domain"/>
    <property type="match status" value="1"/>
</dbReference>
<feature type="compositionally biased region" description="Polar residues" evidence="4">
    <location>
        <begin position="870"/>
        <end position="880"/>
    </location>
</feature>
<feature type="compositionally biased region" description="Low complexity" evidence="4">
    <location>
        <begin position="550"/>
        <end position="564"/>
    </location>
</feature>
<feature type="region of interest" description="Disordered" evidence="4">
    <location>
        <begin position="829"/>
        <end position="904"/>
    </location>
</feature>
<sequence>MATSRVSPVRPPVHLVPSHNRVHPIPRTPSPSRRAVLNYQTIDPLLGNLSPESTLKALSSTDAVPKNEQAARDILSKSISQVSPAERALGIRAAIAAQSLSFWYKEIQAWDWPKRVDVHLGKGFIPPSTTAELASSEPEFWGSLPAAVVLEHEKRIEEIRDGMESLNVDELKEHVLNAHIPSRSRPSSSNSTISVPPPLSYVQLSDFTAVITATILRALPLLSRLNSLLSTWDVRLLVLRQVPGLLWSLRIARSELNSALDSLKLRSTPTEKDALYSRTNYHAKRAELETSVLSAGRRMDRMLDALEGRDDSLPESWIDDLEAIESDFGSWVMEAEKRTVANEWQRMEDTTKKPEKQEAMQASSSPLSDNPSGMEPALNGPEPICTTGRSPPMETIQEEPISPVESLAVDADKGDQTATISNIDTPPVTAETPETSILENSSLILETVAENTKTHPSEPEKAAVEVMKNDPSTRDAQELVLGTSAHDMSRGDSPFIMEKEEVSTPALTEDATVFPSFQDMNSQQQAIHDRLNSEQLPPSPERNISRRDQLPPLLIKPPSSSSLPETGEQTSHYLTLQDNIDNSSTQKLMNAAENSPSMNEMSSMGQADSENPDNATNTADRSTQSSPAPTASKVVALALATTKPSIQIPDSVVVKRVESSLSRPTSPVQLSPKPSVISSNGQGPAASGQEARSPRKPLESPIKLSKSRPGRLELSKDDGKPHARRTSNASAGSFSDYPSLISSPEMREPLTSSSNGTPRFLKTPPQFQPDYEPPRPVPSTSDHTLREDRLFRLPSPMASPRTAVQHNRNLSLPLQRFINERLELDFENETEIGMGNPTSSKRAVGSFATSKSQNKQQSMPPRPHGDRWSAPNNKSRGQRLNSREDNYTPAWHKSSEETPNTQEQNPDAFVKNAVHKVVSTEPALHLTTTRLRKQLTAHPSLESIGAYKSKPQVEGISASSNTAKPSSRSSTPSSQFRKPKDHLDEKISSILTTLPTRIHLVSAEEREHDESAASLSLLSKARERFRSMSPQGTASRSDTPTPSLTLTPAVSRRRHSHAYGPEESSVKLYHLHQGGKSAPTKLFVRSVGEKGERVMVRVGGGWADLAEYLREYAIHHGHRHVSETPRVEVQGLSSRESTPSYSPPGSRLLPASNGRSTPSRPRSVISNRPSSSLAVRKTRRASNVSDMTDFRAVSAGEALNMSLSPKSIVSSRRRLSVSSNTSTGTTSCVSEIRHGSYSYSPSTTVGGGSSHSIPLGLAGPKPRPRHVSMTPESEAWVEDVLGQARRSSSLRPFTYGLPPPEQEQPAVKTSILPKSRSISDLGTAGSSKRVALRGLGNR</sequence>
<accession>A0A5M9M8Y2</accession>
<evidence type="ECO:0000313" key="7">
    <source>
        <dbReference type="Proteomes" id="UP000324241"/>
    </source>
</evidence>
<feature type="region of interest" description="Disordered" evidence="4">
    <location>
        <begin position="1121"/>
        <end position="1181"/>
    </location>
</feature>
<feature type="compositionally biased region" description="Low complexity" evidence="4">
    <location>
        <begin position="965"/>
        <end position="974"/>
    </location>
</feature>
<feature type="region of interest" description="Disordered" evidence="4">
    <location>
        <begin position="342"/>
        <end position="395"/>
    </location>
</feature>
<evidence type="ECO:0000259" key="5">
    <source>
        <dbReference type="PROSITE" id="PS51460"/>
    </source>
</evidence>
<dbReference type="PROSITE" id="PS51460">
    <property type="entry name" value="GAR"/>
    <property type="match status" value="1"/>
</dbReference>
<feature type="compositionally biased region" description="Polar residues" evidence="4">
    <location>
        <begin position="360"/>
        <end position="371"/>
    </location>
</feature>
<keyword evidence="2" id="KW-0963">Cytoplasm</keyword>
<dbReference type="GO" id="GO:0008017">
    <property type="term" value="F:microtubule binding"/>
    <property type="evidence" value="ECO:0007669"/>
    <property type="project" value="InterPro"/>
</dbReference>
<feature type="compositionally biased region" description="Basic and acidic residues" evidence="4">
    <location>
        <begin position="710"/>
        <end position="721"/>
    </location>
</feature>
<evidence type="ECO:0000256" key="2">
    <source>
        <dbReference type="ARBA" id="ARBA00022490"/>
    </source>
</evidence>
<dbReference type="Proteomes" id="UP000324241">
    <property type="component" value="Unassembled WGS sequence"/>
</dbReference>
<feature type="compositionally biased region" description="Low complexity" evidence="4">
    <location>
        <begin position="593"/>
        <end position="604"/>
    </location>
</feature>
<feature type="compositionally biased region" description="Basic and acidic residues" evidence="4">
    <location>
        <begin position="342"/>
        <end position="358"/>
    </location>
</feature>
<feature type="compositionally biased region" description="Basic and acidic residues" evidence="4">
    <location>
        <begin position="452"/>
        <end position="470"/>
    </location>
</feature>
<feature type="region of interest" description="Disordered" evidence="4">
    <location>
        <begin position="1234"/>
        <end position="1272"/>
    </location>
</feature>
<name>A0A5M9M8Y2_9EURO</name>
<organism evidence="6 7">
    <name type="scientific">Aspergillus tanneri</name>
    <dbReference type="NCBI Taxonomy" id="1220188"/>
    <lineage>
        <taxon>Eukaryota</taxon>
        <taxon>Fungi</taxon>
        <taxon>Dikarya</taxon>
        <taxon>Ascomycota</taxon>
        <taxon>Pezizomycotina</taxon>
        <taxon>Eurotiomycetes</taxon>
        <taxon>Eurotiomycetidae</taxon>
        <taxon>Eurotiales</taxon>
        <taxon>Aspergillaceae</taxon>
        <taxon>Aspergillus</taxon>
        <taxon>Aspergillus subgen. Circumdati</taxon>
    </lineage>
</organism>
<feature type="compositionally biased region" description="Polar residues" evidence="4">
    <location>
        <begin position="836"/>
        <end position="859"/>
    </location>
</feature>
<dbReference type="InterPro" id="IPR003108">
    <property type="entry name" value="GAR_dom"/>
</dbReference>
<dbReference type="EMBL" id="QUQM01000005">
    <property type="protein sequence ID" value="KAA8643308.1"/>
    <property type="molecule type" value="Genomic_DNA"/>
</dbReference>
<feature type="region of interest" description="Disordered" evidence="4">
    <location>
        <begin position="942"/>
        <end position="982"/>
    </location>
</feature>
<dbReference type="VEuPathDB" id="FungiDB:EYZ11_000910"/>
<gene>
    <name evidence="6" type="ORF">ATNIH1004_010075</name>
</gene>
<feature type="compositionally biased region" description="Polar residues" evidence="4">
    <location>
        <begin position="1316"/>
        <end position="1326"/>
    </location>
</feature>
<comment type="subcellular location">
    <subcellularLocation>
        <location evidence="1">Cytoplasm</location>
        <location evidence="1">Cytoskeleton</location>
    </subcellularLocation>
</comment>
<feature type="region of interest" description="Disordered" evidence="4">
    <location>
        <begin position="519"/>
        <end position="785"/>
    </location>
</feature>
<evidence type="ECO:0000256" key="4">
    <source>
        <dbReference type="SAM" id="MobiDB-lite"/>
    </source>
</evidence>
<feature type="compositionally biased region" description="Polar residues" evidence="4">
    <location>
        <begin position="1153"/>
        <end position="1173"/>
    </location>
</feature>
<protein>
    <recommendedName>
        <fullName evidence="5">GAR domain-containing protein</fullName>
    </recommendedName>
</protein>
<dbReference type="Pfam" id="PF02187">
    <property type="entry name" value="GAS2"/>
    <property type="match status" value="1"/>
</dbReference>
<comment type="caution">
    <text evidence="6">The sequence shown here is derived from an EMBL/GenBank/DDBJ whole genome shotgun (WGS) entry which is preliminary data.</text>
</comment>
<feature type="domain" description="GAR" evidence="5">
    <location>
        <begin position="1041"/>
        <end position="1116"/>
    </location>
</feature>
<feature type="compositionally biased region" description="Polar residues" evidence="4">
    <location>
        <begin position="567"/>
        <end position="588"/>
    </location>
</feature>
<feature type="region of interest" description="Disordered" evidence="4">
    <location>
        <begin position="450"/>
        <end position="470"/>
    </location>
</feature>
<keyword evidence="3" id="KW-0206">Cytoskeleton</keyword>
<reference evidence="6 7" key="1">
    <citation type="submission" date="2019-08" db="EMBL/GenBank/DDBJ databases">
        <title>The genome sequence of a newly discovered highly antifungal drug resistant Aspergillus species, Aspergillus tanneri NIH 1004.</title>
        <authorList>
            <person name="Mounaud S."/>
            <person name="Singh I."/>
            <person name="Joardar V."/>
            <person name="Pakala S."/>
            <person name="Pakala S."/>
            <person name="Venepally P."/>
            <person name="Chung J.K."/>
            <person name="Losada L."/>
            <person name="Nierman W.C."/>
        </authorList>
    </citation>
    <scope>NUCLEOTIDE SEQUENCE [LARGE SCALE GENOMIC DNA]</scope>
    <source>
        <strain evidence="6 7">NIH1004</strain>
    </source>
</reference>
<dbReference type="GO" id="GO:0005856">
    <property type="term" value="C:cytoskeleton"/>
    <property type="evidence" value="ECO:0007669"/>
    <property type="project" value="UniProtKB-SubCell"/>
</dbReference>
<dbReference type="GeneID" id="54332777"/>
<feature type="region of interest" description="Disordered" evidence="4">
    <location>
        <begin position="1025"/>
        <end position="1062"/>
    </location>
</feature>
<feature type="region of interest" description="Disordered" evidence="4">
    <location>
        <begin position="1290"/>
        <end position="1338"/>
    </location>
</feature>